<proteinExistence type="predicted"/>
<evidence type="ECO:0000313" key="1">
    <source>
        <dbReference type="EMBL" id="CAF4693422.1"/>
    </source>
</evidence>
<accession>A0A8S3A8H8</accession>
<feature type="non-terminal residue" evidence="1">
    <location>
        <position position="55"/>
    </location>
</feature>
<gene>
    <name evidence="2" type="ORF">BYL167_LOCUS44331</name>
    <name evidence="1" type="ORF">GIL414_LOCUS42771</name>
</gene>
<dbReference type="Proteomes" id="UP000681967">
    <property type="component" value="Unassembled WGS sequence"/>
</dbReference>
<dbReference type="EMBL" id="CAJOBJ010124647">
    <property type="protein sequence ID" value="CAF4693422.1"/>
    <property type="molecule type" value="Genomic_DNA"/>
</dbReference>
<organism evidence="1 3">
    <name type="scientific">Rotaria magnacalcarata</name>
    <dbReference type="NCBI Taxonomy" id="392030"/>
    <lineage>
        <taxon>Eukaryota</taxon>
        <taxon>Metazoa</taxon>
        <taxon>Spiralia</taxon>
        <taxon>Gnathifera</taxon>
        <taxon>Rotifera</taxon>
        <taxon>Eurotatoria</taxon>
        <taxon>Bdelloidea</taxon>
        <taxon>Philodinida</taxon>
        <taxon>Philodinidae</taxon>
        <taxon>Rotaria</taxon>
    </lineage>
</organism>
<dbReference type="AlphaFoldDB" id="A0A8S3A8H8"/>
<comment type="caution">
    <text evidence="1">The sequence shown here is derived from an EMBL/GenBank/DDBJ whole genome shotgun (WGS) entry which is preliminary data.</text>
</comment>
<dbReference type="EMBL" id="CAJOBH010120095">
    <property type="protein sequence ID" value="CAF4707216.1"/>
    <property type="molecule type" value="Genomic_DNA"/>
</dbReference>
<dbReference type="Proteomes" id="UP000681720">
    <property type="component" value="Unassembled WGS sequence"/>
</dbReference>
<sequence length="55" mass="6196">MSVINYSIYSKYNLVVHGDQPFVVNEQLSSYELVCDAFHAVALRANDRKDFGDGV</sequence>
<evidence type="ECO:0000313" key="2">
    <source>
        <dbReference type="EMBL" id="CAF4707216.1"/>
    </source>
</evidence>
<name>A0A8S3A8H8_9BILA</name>
<evidence type="ECO:0000313" key="3">
    <source>
        <dbReference type="Proteomes" id="UP000681720"/>
    </source>
</evidence>
<protein>
    <submittedName>
        <fullName evidence="1">Uncharacterized protein</fullName>
    </submittedName>
</protein>
<reference evidence="1" key="1">
    <citation type="submission" date="2021-02" db="EMBL/GenBank/DDBJ databases">
        <authorList>
            <person name="Nowell W R."/>
        </authorList>
    </citation>
    <scope>NUCLEOTIDE SEQUENCE</scope>
</reference>